<name>A0A251V4S7_HELAN</name>
<gene>
    <name evidence="1" type="ORF">HannXRQ_Chr03g0063061</name>
</gene>
<evidence type="ECO:0000313" key="1">
    <source>
        <dbReference type="EMBL" id="OTG30309.1"/>
    </source>
</evidence>
<keyword evidence="2" id="KW-1185">Reference proteome</keyword>
<reference evidence="2" key="1">
    <citation type="journal article" date="2017" name="Nature">
        <title>The sunflower genome provides insights into oil metabolism, flowering and Asterid evolution.</title>
        <authorList>
            <person name="Badouin H."/>
            <person name="Gouzy J."/>
            <person name="Grassa C.J."/>
            <person name="Murat F."/>
            <person name="Staton S.E."/>
            <person name="Cottret L."/>
            <person name="Lelandais-Briere C."/>
            <person name="Owens G.L."/>
            <person name="Carrere S."/>
            <person name="Mayjonade B."/>
            <person name="Legrand L."/>
            <person name="Gill N."/>
            <person name="Kane N.C."/>
            <person name="Bowers J.E."/>
            <person name="Hubner S."/>
            <person name="Bellec A."/>
            <person name="Berard A."/>
            <person name="Berges H."/>
            <person name="Blanchet N."/>
            <person name="Boniface M.C."/>
            <person name="Brunel D."/>
            <person name="Catrice O."/>
            <person name="Chaidir N."/>
            <person name="Claudel C."/>
            <person name="Donnadieu C."/>
            <person name="Faraut T."/>
            <person name="Fievet G."/>
            <person name="Helmstetter N."/>
            <person name="King M."/>
            <person name="Knapp S.J."/>
            <person name="Lai Z."/>
            <person name="Le Paslier M.C."/>
            <person name="Lippi Y."/>
            <person name="Lorenzon L."/>
            <person name="Mandel J.R."/>
            <person name="Marage G."/>
            <person name="Marchand G."/>
            <person name="Marquand E."/>
            <person name="Bret-Mestries E."/>
            <person name="Morien E."/>
            <person name="Nambeesan S."/>
            <person name="Nguyen T."/>
            <person name="Pegot-Espagnet P."/>
            <person name="Pouilly N."/>
            <person name="Raftis F."/>
            <person name="Sallet E."/>
            <person name="Schiex T."/>
            <person name="Thomas J."/>
            <person name="Vandecasteele C."/>
            <person name="Vares D."/>
            <person name="Vear F."/>
            <person name="Vautrin S."/>
            <person name="Crespi M."/>
            <person name="Mangin B."/>
            <person name="Burke J.M."/>
            <person name="Salse J."/>
            <person name="Munos S."/>
            <person name="Vincourt P."/>
            <person name="Rieseberg L.H."/>
            <person name="Langlade N.B."/>
        </authorList>
    </citation>
    <scope>NUCLEOTIDE SEQUENCE [LARGE SCALE GENOMIC DNA]</scope>
    <source>
        <strain evidence="2">cv. SF193</strain>
    </source>
</reference>
<accession>A0A251V4S7</accession>
<organism evidence="1 2">
    <name type="scientific">Helianthus annuus</name>
    <name type="common">Common sunflower</name>
    <dbReference type="NCBI Taxonomy" id="4232"/>
    <lineage>
        <taxon>Eukaryota</taxon>
        <taxon>Viridiplantae</taxon>
        <taxon>Streptophyta</taxon>
        <taxon>Embryophyta</taxon>
        <taxon>Tracheophyta</taxon>
        <taxon>Spermatophyta</taxon>
        <taxon>Magnoliopsida</taxon>
        <taxon>eudicotyledons</taxon>
        <taxon>Gunneridae</taxon>
        <taxon>Pentapetalae</taxon>
        <taxon>asterids</taxon>
        <taxon>campanulids</taxon>
        <taxon>Asterales</taxon>
        <taxon>Asteraceae</taxon>
        <taxon>Asteroideae</taxon>
        <taxon>Heliantheae alliance</taxon>
        <taxon>Heliantheae</taxon>
        <taxon>Helianthus</taxon>
    </lineage>
</organism>
<sequence>MRLYMILCMETVYFGLILIYRYSEHNGWLLELDGRFSGSIMEYWKHTHKLEGQNMKNGKFGSNRRH</sequence>
<protein>
    <submittedName>
        <fullName evidence="1">Uncharacterized protein</fullName>
    </submittedName>
</protein>
<evidence type="ECO:0000313" key="2">
    <source>
        <dbReference type="Proteomes" id="UP000215914"/>
    </source>
</evidence>
<dbReference type="Proteomes" id="UP000215914">
    <property type="component" value="Chromosome 3"/>
</dbReference>
<dbReference type="InParanoid" id="A0A251V4S7"/>
<dbReference type="EMBL" id="CM007892">
    <property type="protein sequence ID" value="OTG30309.1"/>
    <property type="molecule type" value="Genomic_DNA"/>
</dbReference>
<proteinExistence type="predicted"/>
<dbReference type="AlphaFoldDB" id="A0A251V4S7"/>